<sequence length="80" mass="9435">MGEETTATPKIKTRKPKQRACDEKDEKGKLCAGHLKRWYDYPKEVAEVIGLKAEIYRCEFCKTLYRPDPRQQPQSYTLRN</sequence>
<accession>A0A7V8SWJ4</accession>
<dbReference type="Proteomes" id="UP000567293">
    <property type="component" value="Unassembled WGS sequence"/>
</dbReference>
<dbReference type="AlphaFoldDB" id="A0A7V8SWJ4"/>
<keyword evidence="2" id="KW-1185">Reference proteome</keyword>
<dbReference type="EMBL" id="JACDQQ010000814">
    <property type="protein sequence ID" value="MBA0085004.1"/>
    <property type="molecule type" value="Genomic_DNA"/>
</dbReference>
<organism evidence="1 2">
    <name type="scientific">Candidatus Acidiferrum panamense</name>
    <dbReference type="NCBI Taxonomy" id="2741543"/>
    <lineage>
        <taxon>Bacteria</taxon>
        <taxon>Pseudomonadati</taxon>
        <taxon>Acidobacteriota</taxon>
        <taxon>Terriglobia</taxon>
        <taxon>Candidatus Acidiferrales</taxon>
        <taxon>Candidatus Acidiferrum</taxon>
    </lineage>
</organism>
<evidence type="ECO:0000313" key="2">
    <source>
        <dbReference type="Proteomes" id="UP000567293"/>
    </source>
</evidence>
<evidence type="ECO:0000313" key="1">
    <source>
        <dbReference type="EMBL" id="MBA0085004.1"/>
    </source>
</evidence>
<proteinExistence type="predicted"/>
<name>A0A7V8SWJ4_9BACT</name>
<gene>
    <name evidence="1" type="ORF">HRJ53_08410</name>
</gene>
<comment type="caution">
    <text evidence="1">The sequence shown here is derived from an EMBL/GenBank/DDBJ whole genome shotgun (WGS) entry which is preliminary data.</text>
</comment>
<protein>
    <submittedName>
        <fullName evidence="1">Uncharacterized protein</fullName>
    </submittedName>
</protein>
<reference evidence="1" key="1">
    <citation type="submission" date="2020-06" db="EMBL/GenBank/DDBJ databases">
        <title>Legume-microbial interactions unlock mineral nutrients during tropical forest succession.</title>
        <authorList>
            <person name="Epihov D.Z."/>
        </authorList>
    </citation>
    <scope>NUCLEOTIDE SEQUENCE [LARGE SCALE GENOMIC DNA]</scope>
    <source>
        <strain evidence="1">Pan2503</strain>
    </source>
</reference>